<keyword evidence="2" id="KW-1185">Reference proteome</keyword>
<dbReference type="EMBL" id="JABFAB010000006">
    <property type="protein sequence ID" value="MBA0650157.1"/>
    <property type="molecule type" value="Genomic_DNA"/>
</dbReference>
<proteinExistence type="predicted"/>
<comment type="caution">
    <text evidence="1">The sequence shown here is derived from an EMBL/GenBank/DDBJ whole genome shotgun (WGS) entry which is preliminary data.</text>
</comment>
<name>A0A7J8UI51_9ROSI</name>
<protein>
    <submittedName>
        <fullName evidence="1">Uncharacterized protein</fullName>
    </submittedName>
</protein>
<reference evidence="1 2" key="1">
    <citation type="journal article" date="2019" name="Genome Biol. Evol.">
        <title>Insights into the evolution of the New World diploid cottons (Gossypium, subgenus Houzingenia) based on genome sequencing.</title>
        <authorList>
            <person name="Grover C.E."/>
            <person name="Arick M.A. 2nd"/>
            <person name="Thrash A."/>
            <person name="Conover J.L."/>
            <person name="Sanders W.S."/>
            <person name="Peterson D.G."/>
            <person name="Frelichowski J.E."/>
            <person name="Scheffler J.A."/>
            <person name="Scheffler B.E."/>
            <person name="Wendel J.F."/>
        </authorList>
    </citation>
    <scope>NUCLEOTIDE SEQUENCE [LARGE SCALE GENOMIC DNA]</scope>
    <source>
        <strain evidence="1">57</strain>
        <tissue evidence="1">Leaf</tissue>
    </source>
</reference>
<evidence type="ECO:0000313" key="2">
    <source>
        <dbReference type="Proteomes" id="UP000593573"/>
    </source>
</evidence>
<dbReference type="AlphaFoldDB" id="A0A7J8UI51"/>
<accession>A0A7J8UI51</accession>
<organism evidence="1 2">
    <name type="scientific">Gossypium klotzschianum</name>
    <dbReference type="NCBI Taxonomy" id="34286"/>
    <lineage>
        <taxon>Eukaryota</taxon>
        <taxon>Viridiplantae</taxon>
        <taxon>Streptophyta</taxon>
        <taxon>Embryophyta</taxon>
        <taxon>Tracheophyta</taxon>
        <taxon>Spermatophyta</taxon>
        <taxon>Magnoliopsida</taxon>
        <taxon>eudicotyledons</taxon>
        <taxon>Gunneridae</taxon>
        <taxon>Pentapetalae</taxon>
        <taxon>rosids</taxon>
        <taxon>malvids</taxon>
        <taxon>Malvales</taxon>
        <taxon>Malvaceae</taxon>
        <taxon>Malvoideae</taxon>
        <taxon>Gossypium</taxon>
    </lineage>
</organism>
<evidence type="ECO:0000313" key="1">
    <source>
        <dbReference type="EMBL" id="MBA0650157.1"/>
    </source>
</evidence>
<gene>
    <name evidence="1" type="ORF">Goklo_017613</name>
</gene>
<dbReference type="Proteomes" id="UP000593573">
    <property type="component" value="Unassembled WGS sequence"/>
</dbReference>
<sequence length="41" mass="4854">MVALVTIMFYGKHLPVLQSYVICNLRFQFSSRLMISWFIEA</sequence>